<evidence type="ECO:0000256" key="3">
    <source>
        <dbReference type="ARBA" id="ARBA00022729"/>
    </source>
</evidence>
<evidence type="ECO:0000313" key="6">
    <source>
        <dbReference type="Proteomes" id="UP000234462"/>
    </source>
</evidence>
<reference evidence="6" key="1">
    <citation type="submission" date="2017-03" db="EMBL/GenBank/DDBJ databases">
        <authorList>
            <person name="Monnet C."/>
        </authorList>
    </citation>
    <scope>NUCLEOTIDE SEQUENCE [LARGE SCALE GENOMIC DNA]</scope>
    <source>
        <strain evidence="6">SJ5-8</strain>
    </source>
</reference>
<dbReference type="InterPro" id="IPR018389">
    <property type="entry name" value="DctP_fam"/>
</dbReference>
<dbReference type="PANTHER" id="PTHR33376:SF7">
    <property type="entry name" value="C4-DICARBOXYLATE-BINDING PROTEIN DCTB"/>
    <property type="match status" value="1"/>
</dbReference>
<evidence type="ECO:0000256" key="4">
    <source>
        <dbReference type="SAM" id="SignalP"/>
    </source>
</evidence>
<dbReference type="RefSeq" id="WP_180951927.1">
    <property type="nucleotide sequence ID" value="NZ_FXZM01000011.1"/>
</dbReference>
<sequence length="419" mass="44316">MHTGRIGVAAAMAAALAVTAGCAGAAGGEVTEAEGEGVPYGASQEEYAEALADMEPVELVYQAGSSATGHTAEREEAFAESIEEWSDGKITIETLWGNPIAPYDEVVEAVSDGRIDIGLEIPIYNPSKYPAITDLSTLSAAPEVGPLVPEMVNIAATQEVAWNNDAILDNLRDLGVEVLVPAEFEFSNALICGEPITSLDDFDGKQIRAGSAADFALIESVGASAVSLQLGEVYEALQRNVIDCAVLSLKIAASQGLLEVAPEVIFPNGVSWGRSSTALVASPKFSGLPLAARQLVFDKLQGSLGGQISTSAAWTVDSVADVEEFGGTFHRLDDDAEDALQEGVRTLREADSMNTLDGQAVGAELDAAIEKWSEIAAEEGFESYEDWHALADDVSDDPLDVDSYAKRMFEEIYLPHRPS</sequence>
<feature type="chain" id="PRO_5013782866" evidence="4">
    <location>
        <begin position="26"/>
        <end position="419"/>
    </location>
</feature>
<dbReference type="AlphaFoldDB" id="A0A2H1L6W1"/>
<organism evidence="5 6">
    <name type="scientific">Brevibacterium jeotgali</name>
    <dbReference type="NCBI Taxonomy" id="1262550"/>
    <lineage>
        <taxon>Bacteria</taxon>
        <taxon>Bacillati</taxon>
        <taxon>Actinomycetota</taxon>
        <taxon>Actinomycetes</taxon>
        <taxon>Micrococcales</taxon>
        <taxon>Brevibacteriaceae</taxon>
        <taxon>Brevibacterium</taxon>
    </lineage>
</organism>
<evidence type="ECO:0000313" key="5">
    <source>
        <dbReference type="EMBL" id="SMY12636.1"/>
    </source>
</evidence>
<comment type="similarity">
    <text evidence="1">Belongs to the bacterial solute-binding protein 7 family.</text>
</comment>
<name>A0A2H1L6W1_9MICO</name>
<gene>
    <name evidence="5" type="ORF">BJEO58_02236</name>
</gene>
<keyword evidence="3 4" id="KW-0732">Signal</keyword>
<dbReference type="InterPro" id="IPR038404">
    <property type="entry name" value="TRAP_DctP_sf"/>
</dbReference>
<accession>A0A2H1L6W1</accession>
<dbReference type="PANTHER" id="PTHR33376">
    <property type="match status" value="1"/>
</dbReference>
<evidence type="ECO:0000256" key="2">
    <source>
        <dbReference type="ARBA" id="ARBA00022448"/>
    </source>
</evidence>
<dbReference type="PROSITE" id="PS51257">
    <property type="entry name" value="PROKAR_LIPOPROTEIN"/>
    <property type="match status" value="1"/>
</dbReference>
<dbReference type="Pfam" id="PF03480">
    <property type="entry name" value="DctP"/>
    <property type="match status" value="1"/>
</dbReference>
<dbReference type="EMBL" id="FXZM01000011">
    <property type="protein sequence ID" value="SMY12636.1"/>
    <property type="molecule type" value="Genomic_DNA"/>
</dbReference>
<keyword evidence="6" id="KW-1185">Reference proteome</keyword>
<evidence type="ECO:0000256" key="1">
    <source>
        <dbReference type="ARBA" id="ARBA00009023"/>
    </source>
</evidence>
<protein>
    <submittedName>
        <fullName evidence="5">TRAP-type C4-dicarboxylate transport system, substrate-binding protein</fullName>
    </submittedName>
</protein>
<feature type="signal peptide" evidence="4">
    <location>
        <begin position="1"/>
        <end position="25"/>
    </location>
</feature>
<dbReference type="GO" id="GO:0055085">
    <property type="term" value="P:transmembrane transport"/>
    <property type="evidence" value="ECO:0007669"/>
    <property type="project" value="InterPro"/>
</dbReference>
<dbReference type="Proteomes" id="UP000234462">
    <property type="component" value="Unassembled WGS sequence"/>
</dbReference>
<dbReference type="Gene3D" id="3.40.190.170">
    <property type="entry name" value="Bacterial extracellular solute-binding protein, family 7"/>
    <property type="match status" value="1"/>
</dbReference>
<proteinExistence type="inferred from homology"/>
<keyword evidence="2" id="KW-0813">Transport</keyword>